<comment type="similarity">
    <text evidence="5">Belongs to the bacterial ribosomal protein bL25 family. CTC subfamily.</text>
</comment>
<evidence type="ECO:0000256" key="4">
    <source>
        <dbReference type="ARBA" id="ARBA00023274"/>
    </source>
</evidence>
<evidence type="ECO:0000259" key="8">
    <source>
        <dbReference type="Pfam" id="PF14693"/>
    </source>
</evidence>
<dbReference type="InterPro" id="IPR011035">
    <property type="entry name" value="Ribosomal_bL25/Gln-tRNA_synth"/>
</dbReference>
<keyword evidence="10" id="KW-1185">Reference proteome</keyword>
<dbReference type="NCBIfam" id="NF004612">
    <property type="entry name" value="PRK05943.1"/>
    <property type="match status" value="1"/>
</dbReference>
<dbReference type="Pfam" id="PF14693">
    <property type="entry name" value="Ribosomal_TL5_C"/>
    <property type="match status" value="1"/>
</dbReference>
<dbReference type="InterPro" id="IPR020055">
    <property type="entry name" value="Ribosomal_bL25_short"/>
</dbReference>
<gene>
    <name evidence="5" type="primary">rplY</name>
    <name evidence="5" type="synonym">ctc</name>
    <name evidence="9" type="ORF">V3330_07310</name>
</gene>
<feature type="domain" description="Large ribosomal subunit protein bL25 beta" evidence="8">
    <location>
        <begin position="103"/>
        <end position="188"/>
    </location>
</feature>
<evidence type="ECO:0000256" key="6">
    <source>
        <dbReference type="SAM" id="MobiDB-lite"/>
    </source>
</evidence>
<feature type="domain" description="Large ribosomal subunit protein bL25 L25" evidence="7">
    <location>
        <begin position="7"/>
        <end position="95"/>
    </location>
</feature>
<comment type="function">
    <text evidence="5">This is one of the proteins that binds to the 5S RNA in the ribosome where it forms part of the central protuberance.</text>
</comment>
<keyword evidence="3 5" id="KW-0689">Ribosomal protein</keyword>
<dbReference type="FunFam" id="2.40.240.10:FF:000002">
    <property type="entry name" value="50S ribosomal protein L25"/>
    <property type="match status" value="1"/>
</dbReference>
<dbReference type="InterPro" id="IPR020057">
    <property type="entry name" value="Ribosomal_bL25_b-dom"/>
</dbReference>
<feature type="region of interest" description="Disordered" evidence="6">
    <location>
        <begin position="198"/>
        <end position="240"/>
    </location>
</feature>
<dbReference type="InterPro" id="IPR020056">
    <property type="entry name" value="Rbsml_bL25/Gln-tRNA_synth_N"/>
</dbReference>
<dbReference type="PANTHER" id="PTHR33284:SF1">
    <property type="entry name" value="RIBOSOMAL PROTEIN L25_GLN-TRNA SYNTHETASE, ANTI-CODON-BINDING DOMAIN-CONTAINING PROTEIN"/>
    <property type="match status" value="1"/>
</dbReference>
<dbReference type="RefSeq" id="WP_354694753.1">
    <property type="nucleotide sequence ID" value="NZ_JAZHOG010000004.1"/>
</dbReference>
<organism evidence="9 10">
    <name type="scientific">Elongatibacter sediminis</name>
    <dbReference type="NCBI Taxonomy" id="3119006"/>
    <lineage>
        <taxon>Bacteria</taxon>
        <taxon>Pseudomonadati</taxon>
        <taxon>Pseudomonadota</taxon>
        <taxon>Gammaproteobacteria</taxon>
        <taxon>Chromatiales</taxon>
        <taxon>Wenzhouxiangellaceae</taxon>
        <taxon>Elongatibacter</taxon>
    </lineage>
</organism>
<dbReference type="EMBL" id="JAZHOG010000004">
    <property type="protein sequence ID" value="MEJ8567432.1"/>
    <property type="molecule type" value="Genomic_DNA"/>
</dbReference>
<keyword evidence="1 5" id="KW-0699">rRNA-binding</keyword>
<accession>A0AAW9R681</accession>
<dbReference type="AlphaFoldDB" id="A0AAW9R681"/>
<dbReference type="Pfam" id="PF01386">
    <property type="entry name" value="Ribosomal_L25p"/>
    <property type="match status" value="1"/>
</dbReference>
<evidence type="ECO:0000313" key="9">
    <source>
        <dbReference type="EMBL" id="MEJ8567432.1"/>
    </source>
</evidence>
<dbReference type="InterPro" id="IPR020930">
    <property type="entry name" value="Ribosomal_uL5_bac-type"/>
</dbReference>
<reference evidence="9 10" key="1">
    <citation type="submission" date="2024-02" db="EMBL/GenBank/DDBJ databases">
        <title>A novel Wenzhouxiangellaceae bacterium, isolated from coastal sediments.</title>
        <authorList>
            <person name="Du Z.-J."/>
            <person name="Ye Y.-Q."/>
            <person name="Zhang X.-Y."/>
        </authorList>
    </citation>
    <scope>NUCLEOTIDE SEQUENCE [LARGE SCALE GENOMIC DNA]</scope>
    <source>
        <strain evidence="9 10">CH-27</strain>
    </source>
</reference>
<evidence type="ECO:0000259" key="7">
    <source>
        <dbReference type="Pfam" id="PF01386"/>
    </source>
</evidence>
<evidence type="ECO:0000256" key="1">
    <source>
        <dbReference type="ARBA" id="ARBA00022730"/>
    </source>
</evidence>
<dbReference type="CDD" id="cd00495">
    <property type="entry name" value="Ribosomal_L25_TL5_CTC"/>
    <property type="match status" value="1"/>
</dbReference>
<comment type="subunit">
    <text evidence="5">Part of the 50S ribosomal subunit; part of the 5S rRNA/L5/L18/L25 subcomplex. Contacts the 5S rRNA. Binds to the 5S rRNA independently of L5 and L18.</text>
</comment>
<dbReference type="InterPro" id="IPR037121">
    <property type="entry name" value="Ribosomal_bL25_C"/>
</dbReference>
<dbReference type="GO" id="GO:0006412">
    <property type="term" value="P:translation"/>
    <property type="evidence" value="ECO:0007669"/>
    <property type="project" value="UniProtKB-UniRule"/>
</dbReference>
<evidence type="ECO:0000256" key="2">
    <source>
        <dbReference type="ARBA" id="ARBA00022884"/>
    </source>
</evidence>
<comment type="caution">
    <text evidence="9">The sequence shown here is derived from an EMBL/GenBank/DDBJ whole genome shotgun (WGS) entry which is preliminary data.</text>
</comment>
<dbReference type="PANTHER" id="PTHR33284">
    <property type="entry name" value="RIBOSOMAL PROTEIN L25/GLN-TRNA SYNTHETASE, ANTI-CODON-BINDING DOMAIN-CONTAINING PROTEIN"/>
    <property type="match status" value="1"/>
</dbReference>
<keyword evidence="4 5" id="KW-0687">Ribonucleoprotein</keyword>
<dbReference type="SUPFAM" id="SSF50715">
    <property type="entry name" value="Ribosomal protein L25-like"/>
    <property type="match status" value="1"/>
</dbReference>
<dbReference type="InterPro" id="IPR001021">
    <property type="entry name" value="Ribosomal_bL25_long"/>
</dbReference>
<evidence type="ECO:0000256" key="3">
    <source>
        <dbReference type="ARBA" id="ARBA00022980"/>
    </source>
</evidence>
<dbReference type="Proteomes" id="UP001359886">
    <property type="component" value="Unassembled WGS sequence"/>
</dbReference>
<dbReference type="InterPro" id="IPR029751">
    <property type="entry name" value="Ribosomal_L25_dom"/>
</dbReference>
<feature type="compositionally biased region" description="Acidic residues" evidence="6">
    <location>
        <begin position="205"/>
        <end position="240"/>
    </location>
</feature>
<dbReference type="Gene3D" id="2.170.120.20">
    <property type="entry name" value="Ribosomal protein L25, beta domain"/>
    <property type="match status" value="1"/>
</dbReference>
<sequence>MSEQHTIAAELREDVGKGASRRLRHAGRVPAILYGGHLDPVALTLDQHEMRHATEQESFYSSIIEIKIGDDATQQAVVRDLQRHPFKPVIMHVDFMRITAGEKLTIAVPIHFVGEGQSPAGKTSGVVIQHQVTEVDIEAVPAALPEFLSVDLSKMEPGDTVLLSQIELPDGVSIPALAVSDDNDVAIAIATHIRETQGTGAAAEEAAEAEADIETAADAGEDVDESDGSAEESDDKGEGD</sequence>
<dbReference type="HAMAP" id="MF_01334">
    <property type="entry name" value="Ribosomal_bL25_CTC"/>
    <property type="match status" value="1"/>
</dbReference>
<dbReference type="Gene3D" id="2.40.240.10">
    <property type="entry name" value="Ribosomal Protein L25, Chain P"/>
    <property type="match status" value="1"/>
</dbReference>
<dbReference type="NCBIfam" id="NF004130">
    <property type="entry name" value="PRK05618.1-5"/>
    <property type="match status" value="1"/>
</dbReference>
<keyword evidence="2 5" id="KW-0694">RNA-binding</keyword>
<dbReference type="NCBIfam" id="TIGR00731">
    <property type="entry name" value="bL25_bact_ctc"/>
    <property type="match status" value="1"/>
</dbReference>
<dbReference type="HAMAP" id="MF_01336">
    <property type="entry name" value="Ribosomal_bL25"/>
    <property type="match status" value="1"/>
</dbReference>
<dbReference type="GO" id="GO:0022625">
    <property type="term" value="C:cytosolic large ribosomal subunit"/>
    <property type="evidence" value="ECO:0007669"/>
    <property type="project" value="TreeGrafter"/>
</dbReference>
<dbReference type="NCBIfam" id="NF004128">
    <property type="entry name" value="PRK05618.1-2"/>
    <property type="match status" value="1"/>
</dbReference>
<name>A0AAW9R681_9GAMM</name>
<evidence type="ECO:0000256" key="5">
    <source>
        <dbReference type="HAMAP-Rule" id="MF_01334"/>
    </source>
</evidence>
<protein>
    <recommendedName>
        <fullName evidence="5">Large ribosomal subunit protein bL25</fullName>
    </recommendedName>
    <alternativeName>
        <fullName evidence="5">General stress protein CTC</fullName>
    </alternativeName>
</protein>
<evidence type="ECO:0000313" key="10">
    <source>
        <dbReference type="Proteomes" id="UP001359886"/>
    </source>
</evidence>
<dbReference type="GO" id="GO:0003735">
    <property type="term" value="F:structural constituent of ribosome"/>
    <property type="evidence" value="ECO:0007669"/>
    <property type="project" value="InterPro"/>
</dbReference>
<proteinExistence type="inferred from homology"/>
<dbReference type="GO" id="GO:0008097">
    <property type="term" value="F:5S rRNA binding"/>
    <property type="evidence" value="ECO:0007669"/>
    <property type="project" value="InterPro"/>
</dbReference>